<evidence type="ECO:0008006" key="4">
    <source>
        <dbReference type="Google" id="ProtNLM"/>
    </source>
</evidence>
<gene>
    <name evidence="2" type="ORF">L596_025960</name>
</gene>
<feature type="compositionally biased region" description="Polar residues" evidence="1">
    <location>
        <begin position="514"/>
        <end position="531"/>
    </location>
</feature>
<sequence>MCVTCHSKGKIDQATPMTISGTPVRSLDDEGTYTYLGIQIGVHSRTKIDGILSLGLKDAETLCSSQLAPWQIIDAIKTFIIPRFTFFIRNGDPLLQDLKAFDNKLSALVKNLISCPNKGTSRHYLYGDAKKGGLGVPSLVDEYHVSSVACLARLLFSKDKAVAEYFNGEFTRVVSKWTKPKGPGATPVDRVDFLNCSSRFDGRLVGSESHSLWTRMRRSTRHLQKFLGTFEFTLLENDSLGIRVDRSNRVLDLSKSHSTAILRRFVHQCHIRTMVTEYKSQGKVLAAVSMSESSSKFLRDGLYVSFSAYKWIHRARLNLHRLNATSFGISDNRCRRCGEKETLPHVIQHCKQAMTLITKRHNAVQDRLVAAIPKKAGRTVTTNVSIRISSNRPDIVVKDDQSKEVIIIDVTVENGYKALKDAYNRKIAKYESEKKKLESEGYKVTLTTFVIGSLGTWFSKNTHCLKELGVRKSYTRKMIPLMLSEVVENSKNIFWRHILADKFRIIASRASKGSAPTTKETQISPRTSSSAIKLPEDRKRPRTTSPLPRPSPKRQKIRGKRAPRKSCVAEISTREEAP</sequence>
<comment type="caution">
    <text evidence="2">The sequence shown here is derived from an EMBL/GenBank/DDBJ whole genome shotgun (WGS) entry which is preliminary data.</text>
</comment>
<dbReference type="PANTHER" id="PTHR35450:SF2">
    <property type="entry name" value="REVERSE TRANSCRIPTASE DOMAIN-CONTAINING PROTEIN"/>
    <property type="match status" value="1"/>
</dbReference>
<dbReference type="Proteomes" id="UP000298663">
    <property type="component" value="Unassembled WGS sequence"/>
</dbReference>
<feature type="region of interest" description="Disordered" evidence="1">
    <location>
        <begin position="514"/>
        <end position="578"/>
    </location>
</feature>
<reference evidence="2 3" key="2">
    <citation type="journal article" date="2019" name="G3 (Bethesda)">
        <title>Hybrid Assembly of the Genome of the Entomopathogenic Nematode Steinernema carpocapsae Identifies the X-Chromosome.</title>
        <authorList>
            <person name="Serra L."/>
            <person name="Macchietto M."/>
            <person name="Macias-Munoz A."/>
            <person name="McGill C.J."/>
            <person name="Rodriguez I.M."/>
            <person name="Rodriguez B."/>
            <person name="Murad R."/>
            <person name="Mortazavi A."/>
        </authorList>
    </citation>
    <scope>NUCLEOTIDE SEQUENCE [LARGE SCALE GENOMIC DNA]</scope>
    <source>
        <strain evidence="2 3">ALL</strain>
    </source>
</reference>
<protein>
    <recommendedName>
        <fullName evidence="4">Reverse transcriptase zinc-binding domain-containing protein</fullName>
    </recommendedName>
</protein>
<organism evidence="2 3">
    <name type="scientific">Steinernema carpocapsae</name>
    <name type="common">Entomopathogenic nematode</name>
    <dbReference type="NCBI Taxonomy" id="34508"/>
    <lineage>
        <taxon>Eukaryota</taxon>
        <taxon>Metazoa</taxon>
        <taxon>Ecdysozoa</taxon>
        <taxon>Nematoda</taxon>
        <taxon>Chromadorea</taxon>
        <taxon>Rhabditida</taxon>
        <taxon>Tylenchina</taxon>
        <taxon>Panagrolaimomorpha</taxon>
        <taxon>Strongyloidoidea</taxon>
        <taxon>Steinernematidae</taxon>
        <taxon>Steinernema</taxon>
    </lineage>
</organism>
<proteinExistence type="predicted"/>
<evidence type="ECO:0000313" key="2">
    <source>
        <dbReference type="EMBL" id="TKR65573.1"/>
    </source>
</evidence>
<accession>A0A4U5MB22</accession>
<dbReference type="PANTHER" id="PTHR35450">
    <property type="entry name" value="REVERSE TRANSCRIPTASE DOMAIN-CONTAINING PROTEIN"/>
    <property type="match status" value="1"/>
</dbReference>
<name>A0A4U5MB22_STECR</name>
<dbReference type="EMBL" id="AZBU02000009">
    <property type="protein sequence ID" value="TKR65573.1"/>
    <property type="molecule type" value="Genomic_DNA"/>
</dbReference>
<dbReference type="OrthoDB" id="8195432at2759"/>
<evidence type="ECO:0000313" key="3">
    <source>
        <dbReference type="Proteomes" id="UP000298663"/>
    </source>
</evidence>
<dbReference type="AlphaFoldDB" id="A0A4U5MB22"/>
<keyword evidence="3" id="KW-1185">Reference proteome</keyword>
<dbReference type="STRING" id="34508.A0A4U5MB22"/>
<reference evidence="2 3" key="1">
    <citation type="journal article" date="2015" name="Genome Biol.">
        <title>Comparative genomics of Steinernema reveals deeply conserved gene regulatory networks.</title>
        <authorList>
            <person name="Dillman A.R."/>
            <person name="Macchietto M."/>
            <person name="Porter C.F."/>
            <person name="Rogers A."/>
            <person name="Williams B."/>
            <person name="Antoshechkin I."/>
            <person name="Lee M.M."/>
            <person name="Goodwin Z."/>
            <person name="Lu X."/>
            <person name="Lewis E.E."/>
            <person name="Goodrich-Blair H."/>
            <person name="Stock S.P."/>
            <person name="Adams B.J."/>
            <person name="Sternberg P.W."/>
            <person name="Mortazavi A."/>
        </authorList>
    </citation>
    <scope>NUCLEOTIDE SEQUENCE [LARGE SCALE GENOMIC DNA]</scope>
    <source>
        <strain evidence="2 3">ALL</strain>
    </source>
</reference>
<evidence type="ECO:0000256" key="1">
    <source>
        <dbReference type="SAM" id="MobiDB-lite"/>
    </source>
</evidence>
<feature type="compositionally biased region" description="Basic residues" evidence="1">
    <location>
        <begin position="551"/>
        <end position="564"/>
    </location>
</feature>